<reference evidence="2 3" key="1">
    <citation type="submission" date="2020-06" db="EMBL/GenBank/DDBJ databases">
        <authorList>
            <person name="Li R."/>
            <person name="Bekaert M."/>
        </authorList>
    </citation>
    <scope>NUCLEOTIDE SEQUENCE [LARGE SCALE GENOMIC DNA]</scope>
    <source>
        <strain evidence="3">wild</strain>
    </source>
</reference>
<name>A0A6J8A5R8_MYTCO</name>
<sequence length="541" mass="61437">MDFENPFTPIQKNYNNAILRQSHAKQLLVGVTSFEIYRNRVPKKVKLLDVKLSFSYQDNYQTETDLLEKELVRKGKKWNWPLQKGHNHIITFPYAPGDRVNLNFGMTVFKTKKMSVFSSETLTSPVGNVTDCFVLAKNNGVGIGLPIDTVITNHVRLNFSLDGYAHHMTIKLKLGLIEESSGNPSLWLRPISIDKPFRSSQTLLEMLGDPTTFPPMSKGSEEELVKHRSFIASSQKMVNYLRSGVLDCWSVRPCSGASELPSGIQIRMATSNKPIACILPVVERLETLPDTAPHLRLGLLVICGSKPYCLCSAKWRSSDKFDFKIHYYESGETWGQRIKWNSRDFLDINHIILNSTGHQYFFKPGHDTALQDICIGLCGKFLVRFSNEILPWKKEMTTPLSEIDLDLDHTDEGYSDESLALKPCNPIDSCLRTIPEFLRSHGLTLYCDIAARLDEIQKLDHERMVEKPTLRRINSASSYGDTFQGYIKNDNRGSRKSLKKYNNKDHRGSEGDITTSGFVEDFTGYSFSRTASYSNIESMID</sequence>
<organism evidence="2 3">
    <name type="scientific">Mytilus coruscus</name>
    <name type="common">Sea mussel</name>
    <dbReference type="NCBI Taxonomy" id="42192"/>
    <lineage>
        <taxon>Eukaryota</taxon>
        <taxon>Metazoa</taxon>
        <taxon>Spiralia</taxon>
        <taxon>Lophotrochozoa</taxon>
        <taxon>Mollusca</taxon>
        <taxon>Bivalvia</taxon>
        <taxon>Autobranchia</taxon>
        <taxon>Pteriomorphia</taxon>
        <taxon>Mytilida</taxon>
        <taxon>Mytiloidea</taxon>
        <taxon>Mytilidae</taxon>
        <taxon>Mytilinae</taxon>
        <taxon>Mytilus</taxon>
    </lineage>
</organism>
<protein>
    <submittedName>
        <fullName evidence="2">Uncharacterized protein</fullName>
    </submittedName>
</protein>
<evidence type="ECO:0000313" key="3">
    <source>
        <dbReference type="Proteomes" id="UP000507470"/>
    </source>
</evidence>
<dbReference type="Proteomes" id="UP000507470">
    <property type="component" value="Unassembled WGS sequence"/>
</dbReference>
<accession>A0A6J8A5R8</accession>
<keyword evidence="3" id="KW-1185">Reference proteome</keyword>
<feature type="region of interest" description="Disordered" evidence="1">
    <location>
        <begin position="484"/>
        <end position="513"/>
    </location>
</feature>
<gene>
    <name evidence="2" type="ORF">MCOR_3929</name>
</gene>
<evidence type="ECO:0000256" key="1">
    <source>
        <dbReference type="SAM" id="MobiDB-lite"/>
    </source>
</evidence>
<dbReference type="AlphaFoldDB" id="A0A6J8A5R8"/>
<evidence type="ECO:0000313" key="2">
    <source>
        <dbReference type="EMBL" id="CAC5362029.1"/>
    </source>
</evidence>
<proteinExistence type="predicted"/>
<dbReference type="OrthoDB" id="6048830at2759"/>
<dbReference type="EMBL" id="CACVKT020000730">
    <property type="protein sequence ID" value="CAC5362029.1"/>
    <property type="molecule type" value="Genomic_DNA"/>
</dbReference>